<keyword evidence="5" id="KW-1185">Reference proteome</keyword>
<sequence>CEKESIDIVRLILAFGGSVNQRCHRGWTALHEAVRRGNTQLCEILLQARAAIDATSAYGITPLIEAARHGRTKIVNYLVNK</sequence>
<dbReference type="SUPFAM" id="SSF48403">
    <property type="entry name" value="Ankyrin repeat"/>
    <property type="match status" value="1"/>
</dbReference>
<evidence type="ECO:0000256" key="3">
    <source>
        <dbReference type="PROSITE-ProRule" id="PRU00023"/>
    </source>
</evidence>
<dbReference type="Pfam" id="PF12796">
    <property type="entry name" value="Ank_2"/>
    <property type="match status" value="1"/>
</dbReference>
<dbReference type="PROSITE" id="PS50297">
    <property type="entry name" value="ANK_REP_REGION"/>
    <property type="match status" value="2"/>
</dbReference>
<dbReference type="PANTHER" id="PTHR24171">
    <property type="entry name" value="ANKYRIN REPEAT DOMAIN-CONTAINING PROTEIN 39-RELATED"/>
    <property type="match status" value="1"/>
</dbReference>
<proteinExistence type="predicted"/>
<dbReference type="InterPro" id="IPR002110">
    <property type="entry name" value="Ankyrin_rpt"/>
</dbReference>
<dbReference type="InterPro" id="IPR036770">
    <property type="entry name" value="Ankyrin_rpt-contain_sf"/>
</dbReference>
<dbReference type="GO" id="GO:0031436">
    <property type="term" value="C:BRCA1-BARD1 complex"/>
    <property type="evidence" value="ECO:0007669"/>
    <property type="project" value="TreeGrafter"/>
</dbReference>
<gene>
    <name evidence="4" type="ORF">DAT39_000598</name>
</gene>
<dbReference type="AlphaFoldDB" id="A0A8J4XGL7"/>
<dbReference type="EMBL" id="QNUK01000003">
    <property type="protein sequence ID" value="KAF5909588.1"/>
    <property type="molecule type" value="Genomic_DNA"/>
</dbReference>
<comment type="caution">
    <text evidence="4">The sequence shown here is derived from an EMBL/GenBank/DDBJ whole genome shotgun (WGS) entry which is preliminary data.</text>
</comment>
<dbReference type="GO" id="GO:0004842">
    <property type="term" value="F:ubiquitin-protein transferase activity"/>
    <property type="evidence" value="ECO:0007669"/>
    <property type="project" value="TreeGrafter"/>
</dbReference>
<evidence type="ECO:0000313" key="5">
    <source>
        <dbReference type="Proteomes" id="UP000727407"/>
    </source>
</evidence>
<dbReference type="SMART" id="SM00248">
    <property type="entry name" value="ANK"/>
    <property type="match status" value="2"/>
</dbReference>
<keyword evidence="1" id="KW-0677">Repeat</keyword>
<organism evidence="4 5">
    <name type="scientific">Clarias magur</name>
    <name type="common">Asian catfish</name>
    <name type="synonym">Macropteronotus magur</name>
    <dbReference type="NCBI Taxonomy" id="1594786"/>
    <lineage>
        <taxon>Eukaryota</taxon>
        <taxon>Metazoa</taxon>
        <taxon>Chordata</taxon>
        <taxon>Craniata</taxon>
        <taxon>Vertebrata</taxon>
        <taxon>Euteleostomi</taxon>
        <taxon>Actinopterygii</taxon>
        <taxon>Neopterygii</taxon>
        <taxon>Teleostei</taxon>
        <taxon>Ostariophysi</taxon>
        <taxon>Siluriformes</taxon>
        <taxon>Clariidae</taxon>
        <taxon>Clarias</taxon>
    </lineage>
</organism>
<evidence type="ECO:0000256" key="2">
    <source>
        <dbReference type="ARBA" id="ARBA00023043"/>
    </source>
</evidence>
<evidence type="ECO:0000256" key="1">
    <source>
        <dbReference type="ARBA" id="ARBA00022737"/>
    </source>
</evidence>
<protein>
    <submittedName>
        <fullName evidence="4">Ankyrin repeat and SOCS box protein 2-like</fullName>
    </submittedName>
</protein>
<accession>A0A8J4XGL7</accession>
<feature type="repeat" description="ANK" evidence="3">
    <location>
        <begin position="25"/>
        <end position="57"/>
    </location>
</feature>
<feature type="non-terminal residue" evidence="4">
    <location>
        <position position="81"/>
    </location>
</feature>
<evidence type="ECO:0000313" key="4">
    <source>
        <dbReference type="EMBL" id="KAF5909588.1"/>
    </source>
</evidence>
<keyword evidence="2 3" id="KW-0040">ANK repeat</keyword>
<feature type="repeat" description="ANK" evidence="3">
    <location>
        <begin position="58"/>
        <end position="81"/>
    </location>
</feature>
<dbReference type="GO" id="GO:0070531">
    <property type="term" value="C:BRCA1-A complex"/>
    <property type="evidence" value="ECO:0007669"/>
    <property type="project" value="TreeGrafter"/>
</dbReference>
<dbReference type="OrthoDB" id="8958092at2759"/>
<name>A0A8J4XGL7_CLAMG</name>
<dbReference type="PANTHER" id="PTHR24171:SF8">
    <property type="entry name" value="BRCA1-ASSOCIATED RING DOMAIN PROTEIN 1"/>
    <property type="match status" value="1"/>
</dbReference>
<reference evidence="4" key="1">
    <citation type="submission" date="2020-07" db="EMBL/GenBank/DDBJ databases">
        <title>Clarias magur genome sequencing, assembly and annotation.</title>
        <authorList>
            <person name="Kushwaha B."/>
            <person name="Kumar R."/>
            <person name="Das P."/>
            <person name="Joshi C.G."/>
            <person name="Kumar D."/>
            <person name="Nagpure N.S."/>
            <person name="Pandey M."/>
            <person name="Agarwal S."/>
            <person name="Srivastava S."/>
            <person name="Singh M."/>
            <person name="Sahoo L."/>
            <person name="Jayasankar P."/>
            <person name="Meher P.K."/>
            <person name="Koringa P.G."/>
            <person name="Iquebal M.A."/>
            <person name="Das S.P."/>
            <person name="Bit A."/>
            <person name="Patnaik S."/>
            <person name="Patel N."/>
            <person name="Shah T.M."/>
            <person name="Hinsu A."/>
            <person name="Jena J.K."/>
        </authorList>
    </citation>
    <scope>NUCLEOTIDE SEQUENCE</scope>
    <source>
        <strain evidence="4">CIFAMagur01</strain>
        <tissue evidence="4">Testis</tissue>
    </source>
</reference>
<dbReference type="PROSITE" id="PS50088">
    <property type="entry name" value="ANK_REPEAT"/>
    <property type="match status" value="2"/>
</dbReference>
<dbReference type="Gene3D" id="1.25.40.20">
    <property type="entry name" value="Ankyrin repeat-containing domain"/>
    <property type="match status" value="1"/>
</dbReference>
<dbReference type="Proteomes" id="UP000727407">
    <property type="component" value="Unassembled WGS sequence"/>
</dbReference>
<feature type="non-terminal residue" evidence="4">
    <location>
        <position position="1"/>
    </location>
</feature>
<dbReference type="GO" id="GO:0085020">
    <property type="term" value="P:protein K6-linked ubiquitination"/>
    <property type="evidence" value="ECO:0007669"/>
    <property type="project" value="TreeGrafter"/>
</dbReference>